<evidence type="ECO:0000313" key="4">
    <source>
        <dbReference type="Proteomes" id="UP000622552"/>
    </source>
</evidence>
<dbReference type="Gene3D" id="3.90.420.10">
    <property type="entry name" value="Oxidoreductase, molybdopterin-binding domain"/>
    <property type="match status" value="1"/>
</dbReference>
<dbReference type="Proteomes" id="UP000622552">
    <property type="component" value="Unassembled WGS sequence"/>
</dbReference>
<accession>A0A8J7GY89</accession>
<comment type="caution">
    <text evidence="3">The sequence shown here is derived from an EMBL/GenBank/DDBJ whole genome shotgun (WGS) entry which is preliminary data.</text>
</comment>
<evidence type="ECO:0000313" key="3">
    <source>
        <dbReference type="EMBL" id="MBG6141449.1"/>
    </source>
</evidence>
<dbReference type="PANTHER" id="PTHR19372:SF7">
    <property type="entry name" value="SULFITE OXIDASE, MITOCHONDRIAL"/>
    <property type="match status" value="1"/>
</dbReference>
<feature type="transmembrane region" description="Helical" evidence="1">
    <location>
        <begin position="65"/>
        <end position="85"/>
    </location>
</feature>
<organism evidence="3 4">
    <name type="scientific">Longispora fulva</name>
    <dbReference type="NCBI Taxonomy" id="619741"/>
    <lineage>
        <taxon>Bacteria</taxon>
        <taxon>Bacillati</taxon>
        <taxon>Actinomycetota</taxon>
        <taxon>Actinomycetes</taxon>
        <taxon>Micromonosporales</taxon>
        <taxon>Micromonosporaceae</taxon>
        <taxon>Longispora</taxon>
    </lineage>
</organism>
<dbReference type="AlphaFoldDB" id="A0A8J7GY89"/>
<dbReference type="SUPFAM" id="SSF56524">
    <property type="entry name" value="Oxidoreductase molybdopterin-binding domain"/>
    <property type="match status" value="1"/>
</dbReference>
<dbReference type="InterPro" id="IPR000572">
    <property type="entry name" value="OxRdtase_Mopterin-bd_dom"/>
</dbReference>
<sequence length="492" mass="51983">MRVKLTGALAGVGCAALALGVAELVSLLTGPRSSPLVAVGGAVVDATPEWAKEFAIRTFGQNDKLALLAGTGTFLLLFSVVLGVVAVRRPRLGYAGLALFGLLGLAAAVTRPGAGPAAALPTLLGVAAAGIALRLILRAPAPTGPGRDVDRRGVLLAFGAAALTGGAGFTLARRDSAVPKVTLPKPVSPAATATDLGIPELSTFVTSNRDFYRVDTALVVPRLNPDTYRLRIKGRVGKAMTLSYQDLLDRPLVEREITLTCVSNEVGGELAGTARWLGVPVAELLREAAPQPGADQVVSRSSDGWTAGTPTSVLLDGRDALLAVGMNGQPLPLEHGFPVRMIVPGLYGYVSATKWLTELELSTFADFDPYWVRRGWAKQAPIKTFSRIDTPRPLSRPKSGMVTVAGVAWAQHRGVDRVEVRVDGGAWHEATLGAVVSTDTWRQWVWRWEATPGRHTLEVRATDHTGAVQPEERRPPFPDGATGWHSVVVTAG</sequence>
<feature type="transmembrane region" description="Helical" evidence="1">
    <location>
        <begin position="92"/>
        <end position="110"/>
    </location>
</feature>
<dbReference type="GO" id="GO:0043546">
    <property type="term" value="F:molybdopterin cofactor binding"/>
    <property type="evidence" value="ECO:0007669"/>
    <property type="project" value="TreeGrafter"/>
</dbReference>
<evidence type="ECO:0000256" key="1">
    <source>
        <dbReference type="SAM" id="Phobius"/>
    </source>
</evidence>
<dbReference type="PANTHER" id="PTHR19372">
    <property type="entry name" value="SULFITE REDUCTASE"/>
    <property type="match status" value="1"/>
</dbReference>
<dbReference type="Gene3D" id="2.60.40.650">
    <property type="match status" value="1"/>
</dbReference>
<keyword evidence="1" id="KW-0812">Transmembrane</keyword>
<dbReference type="Pfam" id="PF00174">
    <property type="entry name" value="Oxidored_molyb"/>
    <property type="match status" value="1"/>
</dbReference>
<reference evidence="3" key="1">
    <citation type="submission" date="2020-11" db="EMBL/GenBank/DDBJ databases">
        <title>Sequencing the genomes of 1000 actinobacteria strains.</title>
        <authorList>
            <person name="Klenk H.-P."/>
        </authorList>
    </citation>
    <scope>NUCLEOTIDE SEQUENCE</scope>
    <source>
        <strain evidence="3">DSM 45356</strain>
    </source>
</reference>
<feature type="transmembrane region" description="Helical" evidence="1">
    <location>
        <begin position="116"/>
        <end position="137"/>
    </location>
</feature>
<dbReference type="SUPFAM" id="SSF81296">
    <property type="entry name" value="E set domains"/>
    <property type="match status" value="1"/>
</dbReference>
<evidence type="ECO:0000259" key="2">
    <source>
        <dbReference type="Pfam" id="PF00174"/>
    </source>
</evidence>
<dbReference type="GO" id="GO:0020037">
    <property type="term" value="F:heme binding"/>
    <property type="evidence" value="ECO:0007669"/>
    <property type="project" value="TreeGrafter"/>
</dbReference>
<feature type="domain" description="Oxidoreductase molybdopterin-binding" evidence="2">
    <location>
        <begin position="219"/>
        <end position="365"/>
    </location>
</feature>
<dbReference type="Pfam" id="PF17957">
    <property type="entry name" value="Big_7"/>
    <property type="match status" value="1"/>
</dbReference>
<feature type="transmembrane region" description="Helical" evidence="1">
    <location>
        <begin position="153"/>
        <end position="172"/>
    </location>
</feature>
<protein>
    <submittedName>
        <fullName evidence="3">DMSO/TMAO reductase YedYZ molybdopterin-dependent catalytic subunit</fullName>
    </submittedName>
</protein>
<dbReference type="InterPro" id="IPR014756">
    <property type="entry name" value="Ig_E-set"/>
</dbReference>
<dbReference type="InterPro" id="IPR036374">
    <property type="entry name" value="OxRdtase_Mopterin-bd_sf"/>
</dbReference>
<dbReference type="GO" id="GO:0008482">
    <property type="term" value="F:sulfite oxidase activity"/>
    <property type="evidence" value="ECO:0007669"/>
    <property type="project" value="TreeGrafter"/>
</dbReference>
<keyword evidence="1" id="KW-1133">Transmembrane helix</keyword>
<name>A0A8J7GY89_9ACTN</name>
<gene>
    <name evidence="3" type="ORF">IW245_007643</name>
</gene>
<keyword evidence="1" id="KW-0472">Membrane</keyword>
<dbReference type="EMBL" id="JADOUF010000001">
    <property type="protein sequence ID" value="MBG6141449.1"/>
    <property type="molecule type" value="Genomic_DNA"/>
</dbReference>
<dbReference type="GO" id="GO:0006790">
    <property type="term" value="P:sulfur compound metabolic process"/>
    <property type="evidence" value="ECO:0007669"/>
    <property type="project" value="TreeGrafter"/>
</dbReference>
<proteinExistence type="predicted"/>
<keyword evidence="4" id="KW-1185">Reference proteome</keyword>